<protein>
    <submittedName>
        <fullName evidence="5">WD40 repeat protein</fullName>
    </submittedName>
</protein>
<dbReference type="GO" id="GO:0000027">
    <property type="term" value="P:ribosomal large subunit assembly"/>
    <property type="evidence" value="ECO:0007669"/>
    <property type="project" value="TreeGrafter"/>
</dbReference>
<organism evidence="5 6">
    <name type="scientific">Roseateles oligotrophus</name>
    <dbReference type="NCBI Taxonomy" id="1769250"/>
    <lineage>
        <taxon>Bacteria</taxon>
        <taxon>Pseudomonadati</taxon>
        <taxon>Pseudomonadota</taxon>
        <taxon>Betaproteobacteria</taxon>
        <taxon>Burkholderiales</taxon>
        <taxon>Sphaerotilaceae</taxon>
        <taxon>Roseateles</taxon>
    </lineage>
</organism>
<dbReference type="PANTHER" id="PTHR19848:SF8">
    <property type="entry name" value="F-BOX AND WD REPEAT DOMAIN CONTAINING 7"/>
    <property type="match status" value="1"/>
</dbReference>
<dbReference type="InterPro" id="IPR011047">
    <property type="entry name" value="Quinoprotein_ADH-like_sf"/>
</dbReference>
<dbReference type="SUPFAM" id="SSF50998">
    <property type="entry name" value="Quinoprotein alcohol dehydrogenase-like"/>
    <property type="match status" value="2"/>
</dbReference>
<proteinExistence type="predicted"/>
<feature type="repeat" description="WD" evidence="3">
    <location>
        <begin position="812"/>
        <end position="847"/>
    </location>
</feature>
<dbReference type="PROSITE" id="PS50082">
    <property type="entry name" value="WD_REPEATS_2"/>
    <property type="match status" value="6"/>
</dbReference>
<keyword evidence="1 3" id="KW-0853">WD repeat</keyword>
<dbReference type="Proteomes" id="UP000562027">
    <property type="component" value="Unassembled WGS sequence"/>
</dbReference>
<dbReference type="InterPro" id="IPR015943">
    <property type="entry name" value="WD40/YVTN_repeat-like_dom_sf"/>
</dbReference>
<reference evidence="5 6" key="1">
    <citation type="submission" date="2020-08" db="EMBL/GenBank/DDBJ databases">
        <title>Functional genomics of gut bacteria from endangered species of beetles.</title>
        <authorList>
            <person name="Carlos-Shanley C."/>
        </authorList>
    </citation>
    <scope>NUCLEOTIDE SEQUENCE [LARGE SCALE GENOMIC DNA]</scope>
    <source>
        <strain evidence="5 6">S00239</strain>
    </source>
</reference>
<dbReference type="InterPro" id="IPR019775">
    <property type="entry name" value="WD40_repeat_CS"/>
</dbReference>
<evidence type="ECO:0000313" key="5">
    <source>
        <dbReference type="EMBL" id="MBB4844860.1"/>
    </source>
</evidence>
<sequence>MSPAAEEALQRLLAANPFPGLRSFEPAEADRFFGREGQIQALLERLAQWPLVAVSGASGCGKSSLVKAGLLNELRRRHLEEDEAEWLAVLMRPGIQPIAALAAALLPVLEPAPEPDPAAAAADLSPAERRLASLHGQLRLGGMALVELVRRANLPPGLRVLVVVDQFEEIFRFKRMADADEASAFVKLLLQAVEDAGSRIRVVLTLRSDTLGGCADFPGLAEAVSAGGYLVPRLNRQQRKDAIIKPVALRGAEIAPRLVQRLLSDVSSDFDDLPVMQHALSRSWQHWARDCGGSRPIDLQDYEAVGGALDALSRHADEALDSLGVLGEPGGAVERVFRALTERMAEGVEVRRPIELAQLCAICADPGPAPARGRLLRKAAAPLIGEAEVLAVLERYRRSDTAFLLPAPGQALQASSVIDISHESLIRQWTRLRGWVLAEAEAKAALLRLVADARAQQAAAGELWRGRSLERARDWQQRKRPNPAWVRLCTGGSEAQAEQDFQLVKAFLDQSAEAQDKEQGRRRAMLWSLRGLGLLVTVVSLGAALNGMSQHERALSREWGAKALLQIARDPARSAALALAAVNKDEANERGEFALRRAMAALELSSAERILNFPEPLLEARYSPDQRRLLVAGEHSLWVFEDERLTAGPPAAGEGSRPEDLQVLHVKLPERLGKLSRAWLLDDGRMLVINERGEVVLLDAQGAVQSLALCAAGSVAWGVALHPLQPELALSCVDAWGAGSLSRWQLGEAGGEAGAAPRQIRLLSDSAAPVTALAYTPDGQYLASGDSAGRLAVWRGGQAAGAAWIEGRANRRFGHAAAINELVFSPSQPGLLASAGDDGFARVWHLDLAAGRLATGADGEHQMHHDRSVSKLRFLDRADDKNLLLTVSDWRVNLWSHEQRHEERRHDDWVNALDVSRLDGELLVAASQDGTARVWSSRSTVALAQLRGHTNLISRVLLNERAGQRRVITSSLDGSLRVWRLQLPHLLLASKRPQLSFALAPAGMKDWGQDRLIMLCGEAGSEAGSDSAACAFSALSRRVGEGLDEGVASEHFAIKRSARQQAAQARAETGNISHSTDTASFSADGMLAMVFSRRYNIYSERQLWSFSLEGDGLSRLAPAWMQGSQMALFDPKQAQLALQDKEGGVKFWPVSALAASAPPGQPLLAFKCGDASCLGLALSADGRWIATAEGGVARLWDRRQGGRELARLDGHQGDLRDIAFSPDSQMLVTASADSTARVWELAPLLKQGPAAAPLQELPSRQLGGGHSSSLSSAAFSPDSHWVVTAGADGSIRVWDSLNGQEKAALLGRHRGKVNQAAFHPDGRSIISVGDDGTALVSPCEACVLPLAELKARAARQLQLSEDDKAWLEEMKAAPSRRQAY</sequence>
<dbReference type="EMBL" id="JACHLP010000007">
    <property type="protein sequence ID" value="MBB4844860.1"/>
    <property type="molecule type" value="Genomic_DNA"/>
</dbReference>
<comment type="caution">
    <text evidence="5">The sequence shown here is derived from an EMBL/GenBank/DDBJ whole genome shotgun (WGS) entry which is preliminary data.</text>
</comment>
<keyword evidence="6" id="KW-1185">Reference proteome</keyword>
<dbReference type="Gene3D" id="3.40.50.300">
    <property type="entry name" value="P-loop containing nucleotide triphosphate hydrolases"/>
    <property type="match status" value="1"/>
</dbReference>
<feature type="repeat" description="WD" evidence="3">
    <location>
        <begin position="1208"/>
        <end position="1241"/>
    </location>
</feature>
<name>A0A840L9L0_9BURK</name>
<feature type="repeat" description="WD" evidence="3">
    <location>
        <begin position="946"/>
        <end position="982"/>
    </location>
</feature>
<keyword evidence="2" id="KW-0677">Repeat</keyword>
<evidence type="ECO:0000256" key="1">
    <source>
        <dbReference type="ARBA" id="ARBA00022574"/>
    </source>
</evidence>
<dbReference type="InterPro" id="IPR049052">
    <property type="entry name" value="nSTAND1"/>
</dbReference>
<feature type="repeat" description="WD" evidence="3">
    <location>
        <begin position="903"/>
        <end position="945"/>
    </location>
</feature>
<dbReference type="InterPro" id="IPR001680">
    <property type="entry name" value="WD40_rpt"/>
</dbReference>
<dbReference type="Pfam" id="PF00400">
    <property type="entry name" value="WD40"/>
    <property type="match status" value="7"/>
</dbReference>
<dbReference type="InterPro" id="IPR027417">
    <property type="entry name" value="P-loop_NTPase"/>
</dbReference>
<dbReference type="RefSeq" id="WP_184301960.1">
    <property type="nucleotide sequence ID" value="NZ_JACHLP010000007.1"/>
</dbReference>
<evidence type="ECO:0000256" key="2">
    <source>
        <dbReference type="ARBA" id="ARBA00022737"/>
    </source>
</evidence>
<evidence type="ECO:0000313" key="6">
    <source>
        <dbReference type="Proteomes" id="UP000562027"/>
    </source>
</evidence>
<dbReference type="SUPFAM" id="SSF52540">
    <property type="entry name" value="P-loop containing nucleoside triphosphate hydrolases"/>
    <property type="match status" value="1"/>
</dbReference>
<dbReference type="PROSITE" id="PS00678">
    <property type="entry name" value="WD_REPEATS_1"/>
    <property type="match status" value="1"/>
</dbReference>
<dbReference type="Pfam" id="PF20703">
    <property type="entry name" value="nSTAND1"/>
    <property type="match status" value="1"/>
</dbReference>
<dbReference type="Gene3D" id="2.130.10.10">
    <property type="entry name" value="YVTN repeat-like/Quinoprotein amine dehydrogenase"/>
    <property type="match status" value="4"/>
</dbReference>
<dbReference type="PROSITE" id="PS50294">
    <property type="entry name" value="WD_REPEATS_REGION"/>
    <property type="match status" value="4"/>
</dbReference>
<evidence type="ECO:0000256" key="3">
    <source>
        <dbReference type="PROSITE-ProRule" id="PRU00221"/>
    </source>
</evidence>
<gene>
    <name evidence="5" type="ORF">HNP55_003406</name>
</gene>
<accession>A0A840L9L0</accession>
<evidence type="ECO:0000259" key="4">
    <source>
        <dbReference type="Pfam" id="PF20703"/>
    </source>
</evidence>
<feature type="repeat" description="WD" evidence="3">
    <location>
        <begin position="763"/>
        <end position="794"/>
    </location>
</feature>
<dbReference type="PANTHER" id="PTHR19848">
    <property type="entry name" value="WD40 REPEAT PROTEIN"/>
    <property type="match status" value="1"/>
</dbReference>
<dbReference type="InterPro" id="IPR020472">
    <property type="entry name" value="WD40_PAC1"/>
</dbReference>
<dbReference type="SMART" id="SM00320">
    <property type="entry name" value="WD40"/>
    <property type="match status" value="9"/>
</dbReference>
<dbReference type="PRINTS" id="PR00320">
    <property type="entry name" value="GPROTEINBRPT"/>
</dbReference>
<feature type="repeat" description="WD" evidence="3">
    <location>
        <begin position="1263"/>
        <end position="1304"/>
    </location>
</feature>
<feature type="domain" description="Novel STAND NTPase 1" evidence="4">
    <location>
        <begin position="17"/>
        <end position="456"/>
    </location>
</feature>